<keyword evidence="3" id="KW-1185">Reference proteome</keyword>
<feature type="region of interest" description="Disordered" evidence="1">
    <location>
        <begin position="67"/>
        <end position="98"/>
    </location>
</feature>
<evidence type="ECO:0000313" key="2">
    <source>
        <dbReference type="EMBL" id="MCY6958899.1"/>
    </source>
</evidence>
<protein>
    <recommendedName>
        <fullName evidence="4">Plasmid segregation centromere-binding protein ParR</fullName>
    </recommendedName>
</protein>
<proteinExistence type="predicted"/>
<dbReference type="RefSeq" id="WP_268061312.1">
    <property type="nucleotide sequence ID" value="NZ_JAPQFJ010000008.1"/>
</dbReference>
<evidence type="ECO:0008006" key="4">
    <source>
        <dbReference type="Google" id="ProtNLM"/>
    </source>
</evidence>
<evidence type="ECO:0000313" key="3">
    <source>
        <dbReference type="Proteomes" id="UP001144612"/>
    </source>
</evidence>
<name>A0ABT4D9B1_9CLOT</name>
<dbReference type="Proteomes" id="UP001144612">
    <property type="component" value="Unassembled WGS sequence"/>
</dbReference>
<reference evidence="2" key="1">
    <citation type="submission" date="2022-12" db="EMBL/GenBank/DDBJ databases">
        <title>Clostridium sp. nov., isolated from industrial wastewater.</title>
        <authorList>
            <person name="Jiayan W."/>
        </authorList>
    </citation>
    <scope>NUCLEOTIDE SEQUENCE</scope>
    <source>
        <strain evidence="2">ZC22-4</strain>
    </source>
</reference>
<accession>A0ABT4D9B1</accession>
<feature type="compositionally biased region" description="Polar residues" evidence="1">
    <location>
        <begin position="67"/>
        <end position="84"/>
    </location>
</feature>
<organism evidence="2 3">
    <name type="scientific">Clostridium brassicae</name>
    <dbReference type="NCBI Taxonomy" id="2999072"/>
    <lineage>
        <taxon>Bacteria</taxon>
        <taxon>Bacillati</taxon>
        <taxon>Bacillota</taxon>
        <taxon>Clostridia</taxon>
        <taxon>Eubacteriales</taxon>
        <taxon>Clostridiaceae</taxon>
        <taxon>Clostridium</taxon>
    </lineage>
</organism>
<gene>
    <name evidence="2" type="ORF">OW729_09815</name>
</gene>
<sequence length="112" mass="12745">MAISKDSTRVQFTLNSSKDKEREIIKFLNGCVDPKAAIKEIIFNYIVSNCEIQLPQISNIKIPQSYTKSPQVSNYSNSIDNKVSNSEDKLQQESESELELNELEELNKFIGD</sequence>
<comment type="caution">
    <text evidence="2">The sequence shown here is derived from an EMBL/GenBank/DDBJ whole genome shotgun (WGS) entry which is preliminary data.</text>
</comment>
<dbReference type="EMBL" id="JAPQFJ010000008">
    <property type="protein sequence ID" value="MCY6958899.1"/>
    <property type="molecule type" value="Genomic_DNA"/>
</dbReference>
<evidence type="ECO:0000256" key="1">
    <source>
        <dbReference type="SAM" id="MobiDB-lite"/>
    </source>
</evidence>